<evidence type="ECO:0000313" key="5">
    <source>
        <dbReference type="Proteomes" id="UP001146351"/>
    </source>
</evidence>
<dbReference type="InterPro" id="IPR000504">
    <property type="entry name" value="RRM_dom"/>
</dbReference>
<reference evidence="4" key="1">
    <citation type="submission" date="2022-11" db="EMBL/GenBank/DDBJ databases">
        <authorList>
            <person name="Petersen C."/>
        </authorList>
    </citation>
    <scope>NUCLEOTIDE SEQUENCE</scope>
    <source>
        <strain evidence="4">IBT 21917</strain>
    </source>
</reference>
<dbReference type="InterPro" id="IPR012677">
    <property type="entry name" value="Nucleotide-bd_a/b_plait_sf"/>
</dbReference>
<accession>A0A9W9LL86</accession>
<dbReference type="AlphaFoldDB" id="A0A9W9LL86"/>
<dbReference type="OrthoDB" id="439808at2759"/>
<comment type="caution">
    <text evidence="4">The sequence shown here is derived from an EMBL/GenBank/DDBJ whole genome shotgun (WGS) entry which is preliminary data.</text>
</comment>
<dbReference type="EMBL" id="JAPQKO010000005">
    <property type="protein sequence ID" value="KAJ5161146.1"/>
    <property type="molecule type" value="Genomic_DNA"/>
</dbReference>
<dbReference type="Pfam" id="PF00076">
    <property type="entry name" value="RRM_1"/>
    <property type="match status" value="1"/>
</dbReference>
<dbReference type="PROSITE" id="PS50102">
    <property type="entry name" value="RRM"/>
    <property type="match status" value="1"/>
</dbReference>
<dbReference type="GO" id="GO:0003723">
    <property type="term" value="F:RNA binding"/>
    <property type="evidence" value="ECO:0007669"/>
    <property type="project" value="UniProtKB-UniRule"/>
</dbReference>
<keyword evidence="5" id="KW-1185">Reference proteome</keyword>
<keyword evidence="1 2" id="KW-0694">RNA-binding</keyword>
<dbReference type="Gene3D" id="3.30.70.330">
    <property type="match status" value="1"/>
</dbReference>
<dbReference type="InterPro" id="IPR052462">
    <property type="entry name" value="SLIRP/GR-RBP-like"/>
</dbReference>
<feature type="domain" description="RRM" evidence="3">
    <location>
        <begin position="2"/>
        <end position="80"/>
    </location>
</feature>
<protein>
    <submittedName>
        <fullName evidence="4">Nucleotide-binding alpha-beta plait</fullName>
    </submittedName>
</protein>
<name>A0A9W9LL86_9EURO</name>
<dbReference type="PANTHER" id="PTHR48027">
    <property type="entry name" value="HETEROGENEOUS NUCLEAR RIBONUCLEOPROTEIN 87F-RELATED"/>
    <property type="match status" value="1"/>
</dbReference>
<dbReference type="SMART" id="SM00360">
    <property type="entry name" value="RRM"/>
    <property type="match status" value="1"/>
</dbReference>
<reference evidence="4" key="2">
    <citation type="journal article" date="2023" name="IMA Fungus">
        <title>Comparative genomic study of the Penicillium genus elucidates a diverse pangenome and 15 lateral gene transfer events.</title>
        <authorList>
            <person name="Petersen C."/>
            <person name="Sorensen T."/>
            <person name="Nielsen M.R."/>
            <person name="Sondergaard T.E."/>
            <person name="Sorensen J.L."/>
            <person name="Fitzpatrick D.A."/>
            <person name="Frisvad J.C."/>
            <person name="Nielsen K.L."/>
        </authorList>
    </citation>
    <scope>NUCLEOTIDE SEQUENCE</scope>
    <source>
        <strain evidence="4">IBT 21917</strain>
    </source>
</reference>
<evidence type="ECO:0000256" key="1">
    <source>
        <dbReference type="ARBA" id="ARBA00022884"/>
    </source>
</evidence>
<evidence type="ECO:0000256" key="2">
    <source>
        <dbReference type="PROSITE-ProRule" id="PRU00176"/>
    </source>
</evidence>
<dbReference type="SUPFAM" id="SSF54928">
    <property type="entry name" value="RNA-binding domain, RBD"/>
    <property type="match status" value="1"/>
</dbReference>
<evidence type="ECO:0000259" key="3">
    <source>
        <dbReference type="PROSITE" id="PS50102"/>
    </source>
</evidence>
<sequence length="222" mass="23981">MSKLFVHGLSWHTNDETLREGFQRFGEIQEAIVVKDRATLRSRGFGFVRFASEAEAEAAMNEMNNQEFDGRVIRVDKAFDRPNRPDGGFQGRGGYNQTPGNGYQGGGGFGGGYNRGGYNYNPYNAGGGYGGGGYGGGGYGGGANAGYGGGGAPGPIQWSLGFHHPEIPSMAIRLRFQNKISRFSVGGGQNATLAQDAMWFGKDEWLLFNLFSRVFLHFRPGP</sequence>
<dbReference type="Proteomes" id="UP001146351">
    <property type="component" value="Unassembled WGS sequence"/>
</dbReference>
<proteinExistence type="predicted"/>
<organism evidence="4 5">
    <name type="scientific">Penicillium capsulatum</name>
    <dbReference type="NCBI Taxonomy" id="69766"/>
    <lineage>
        <taxon>Eukaryota</taxon>
        <taxon>Fungi</taxon>
        <taxon>Dikarya</taxon>
        <taxon>Ascomycota</taxon>
        <taxon>Pezizomycotina</taxon>
        <taxon>Eurotiomycetes</taxon>
        <taxon>Eurotiomycetidae</taxon>
        <taxon>Eurotiales</taxon>
        <taxon>Aspergillaceae</taxon>
        <taxon>Penicillium</taxon>
    </lineage>
</organism>
<dbReference type="InterPro" id="IPR035979">
    <property type="entry name" value="RBD_domain_sf"/>
</dbReference>
<evidence type="ECO:0000313" key="4">
    <source>
        <dbReference type="EMBL" id="KAJ5161146.1"/>
    </source>
</evidence>
<gene>
    <name evidence="4" type="ORF">N7492_006538</name>
</gene>